<dbReference type="PANTHER" id="PTHR23177">
    <property type="entry name" value="MKIAA1688 PROTEIN"/>
    <property type="match status" value="1"/>
</dbReference>
<evidence type="ECO:0000313" key="6">
    <source>
        <dbReference type="Proteomes" id="UP000091857"/>
    </source>
</evidence>
<keyword evidence="6" id="KW-1185">Reference proteome</keyword>
<feature type="domain" description="CRIB" evidence="3">
    <location>
        <begin position="67"/>
        <end position="80"/>
    </location>
</feature>
<evidence type="ECO:0000256" key="1">
    <source>
        <dbReference type="ARBA" id="ARBA00022468"/>
    </source>
</evidence>
<evidence type="ECO:0000313" key="5">
    <source>
        <dbReference type="EMBL" id="OAY49614.1"/>
    </source>
</evidence>
<dbReference type="AlphaFoldDB" id="A0A2C9VU19"/>
<dbReference type="InterPro" id="IPR008936">
    <property type="entry name" value="Rho_GTPase_activation_prot"/>
</dbReference>
<organism evidence="5 6">
    <name type="scientific">Manihot esculenta</name>
    <name type="common">Cassava</name>
    <name type="synonym">Jatropha manihot</name>
    <dbReference type="NCBI Taxonomy" id="3983"/>
    <lineage>
        <taxon>Eukaryota</taxon>
        <taxon>Viridiplantae</taxon>
        <taxon>Streptophyta</taxon>
        <taxon>Embryophyta</taxon>
        <taxon>Tracheophyta</taxon>
        <taxon>Spermatophyta</taxon>
        <taxon>Magnoliopsida</taxon>
        <taxon>eudicotyledons</taxon>
        <taxon>Gunneridae</taxon>
        <taxon>Pentapetalae</taxon>
        <taxon>rosids</taxon>
        <taxon>fabids</taxon>
        <taxon>Malpighiales</taxon>
        <taxon>Euphorbiaceae</taxon>
        <taxon>Crotonoideae</taxon>
        <taxon>Manihoteae</taxon>
        <taxon>Manihot</taxon>
    </lineage>
</organism>
<name>A0A2C9VU19_MANES</name>
<dbReference type="InterPro" id="IPR036936">
    <property type="entry name" value="CRIB_dom_sf"/>
</dbReference>
<dbReference type="GO" id="GO:0005096">
    <property type="term" value="F:GTPase activator activity"/>
    <property type="evidence" value="ECO:0007669"/>
    <property type="project" value="UniProtKB-KW"/>
</dbReference>
<dbReference type="Pfam" id="PF00620">
    <property type="entry name" value="RhoGAP"/>
    <property type="match status" value="1"/>
</dbReference>
<evidence type="ECO:0008006" key="7">
    <source>
        <dbReference type="Google" id="ProtNLM"/>
    </source>
</evidence>
<feature type="compositionally biased region" description="Polar residues" evidence="2">
    <location>
        <begin position="407"/>
        <end position="418"/>
    </location>
</feature>
<feature type="compositionally biased region" description="Polar residues" evidence="2">
    <location>
        <begin position="302"/>
        <end position="311"/>
    </location>
</feature>
<proteinExistence type="predicted"/>
<dbReference type="SMART" id="SM00285">
    <property type="entry name" value="PBD"/>
    <property type="match status" value="1"/>
</dbReference>
<dbReference type="EMBL" id="CM004391">
    <property type="protein sequence ID" value="OAY49614.1"/>
    <property type="molecule type" value="Genomic_DNA"/>
</dbReference>
<dbReference type="Proteomes" id="UP000091857">
    <property type="component" value="Chromosome 5"/>
</dbReference>
<feature type="domain" description="Rho-GAP" evidence="4">
    <location>
        <begin position="112"/>
        <end position="289"/>
    </location>
</feature>
<evidence type="ECO:0000259" key="3">
    <source>
        <dbReference type="PROSITE" id="PS50108"/>
    </source>
</evidence>
<dbReference type="PROSITE" id="PS50238">
    <property type="entry name" value="RHOGAP"/>
    <property type="match status" value="1"/>
</dbReference>
<sequence length="467" mass="51757">MTGLVMMTKGGGCAGGVRGAKRSRGSEEEQNQLSMVEILLAAIRKSLVSCRFEEREDVIPTVHHMEIGWPTNVKHITHVTFDRFNGFLGLPVEFEVEIPCRVPSASASVFGVSAESMQCSFDSKGNSVPTIILLMQERLYSQGGLKAEGIFRINPENGQEEHVRDQLNRGIVPEDIDVHCLAGLIKAWFRELPSGVLDGLSPEQVLQCNTEEECVELVKQLKPTEYALLNWAIDLMADVVQEEDSNKMNARNIAMVFAPNMTQMSDPLTALMHAVQVMNLLKTLITKVLREREENGTGGYSPMSSHSSGQQTDEDFDSQQEMDTSCELRQSPSDYDEDQAHYSPHTEDDDDGEVESLCEIEDCFLRQLNENKSTSNMFLQQSPSDSPREFASPRAYSGLKAEAAISFTDSKNENSSSATRDEDSRASIISLGQEIDRSNPSQGCENSDDMEVVDKLPKSVLPTQSII</sequence>
<feature type="region of interest" description="Disordered" evidence="2">
    <location>
        <begin position="431"/>
        <end position="450"/>
    </location>
</feature>
<dbReference type="CDD" id="cd00159">
    <property type="entry name" value="RhoGAP"/>
    <property type="match status" value="1"/>
</dbReference>
<accession>A0A2C9VU19</accession>
<dbReference type="PANTHER" id="PTHR23177:SF35">
    <property type="entry name" value="RHO GTPASE-ACTIVATING PROTEIN GACA"/>
    <property type="match status" value="1"/>
</dbReference>
<feature type="region of interest" description="Disordered" evidence="2">
    <location>
        <begin position="407"/>
        <end position="426"/>
    </location>
</feature>
<protein>
    <recommendedName>
        <fullName evidence="7">Rho-GAP domain-containing protein</fullName>
    </recommendedName>
</protein>
<reference evidence="6" key="1">
    <citation type="journal article" date="2016" name="Nat. Biotechnol.">
        <title>Sequencing wild and cultivated cassava and related species reveals extensive interspecific hybridization and genetic diversity.</title>
        <authorList>
            <person name="Bredeson J.V."/>
            <person name="Lyons J.B."/>
            <person name="Prochnik S.E."/>
            <person name="Wu G.A."/>
            <person name="Ha C.M."/>
            <person name="Edsinger-Gonzales E."/>
            <person name="Grimwood J."/>
            <person name="Schmutz J."/>
            <person name="Rabbi I.Y."/>
            <person name="Egesi C."/>
            <person name="Nauluvula P."/>
            <person name="Lebot V."/>
            <person name="Ndunguru J."/>
            <person name="Mkamilo G."/>
            <person name="Bart R.S."/>
            <person name="Setter T.L."/>
            <person name="Gleadow R.M."/>
            <person name="Kulakow P."/>
            <person name="Ferguson M.E."/>
            <person name="Rounsley S."/>
            <person name="Rokhsar D.S."/>
        </authorList>
    </citation>
    <scope>NUCLEOTIDE SEQUENCE [LARGE SCALE GENOMIC DNA]</scope>
    <source>
        <strain evidence="6">cv. AM560-2</strain>
    </source>
</reference>
<comment type="caution">
    <text evidence="5">The sequence shown here is derived from an EMBL/GenBank/DDBJ whole genome shotgun (WGS) entry which is preliminary data.</text>
</comment>
<dbReference type="SMART" id="SM00324">
    <property type="entry name" value="RhoGAP"/>
    <property type="match status" value="1"/>
</dbReference>
<dbReference type="Gene3D" id="1.10.555.10">
    <property type="entry name" value="Rho GTPase activation protein"/>
    <property type="match status" value="1"/>
</dbReference>
<gene>
    <name evidence="5" type="ORF">MANES_05G069300v8</name>
</gene>
<dbReference type="InterPro" id="IPR044785">
    <property type="entry name" value="RopGAP1-5"/>
</dbReference>
<dbReference type="PROSITE" id="PS50108">
    <property type="entry name" value="CRIB"/>
    <property type="match status" value="1"/>
</dbReference>
<dbReference type="Gramene" id="Manes.05G069300.1.v8.1">
    <property type="protein sequence ID" value="Manes.05G069300.1.v8.1.CDS"/>
    <property type="gene ID" value="Manes.05G069300.v8.1"/>
</dbReference>
<dbReference type="OrthoDB" id="185175at2759"/>
<feature type="compositionally biased region" description="Polar residues" evidence="2">
    <location>
        <begin position="321"/>
        <end position="333"/>
    </location>
</feature>
<feature type="region of interest" description="Disordered" evidence="2">
    <location>
        <begin position="294"/>
        <end position="354"/>
    </location>
</feature>
<dbReference type="OMA" id="CRVDPPD"/>
<feature type="compositionally biased region" description="Polar residues" evidence="2">
    <location>
        <begin position="376"/>
        <end position="385"/>
    </location>
</feature>
<dbReference type="FunFam" id="1.10.555.10:FF:000046">
    <property type="entry name" value="Rho GTPase-activating protein 5"/>
    <property type="match status" value="1"/>
</dbReference>
<feature type="region of interest" description="Disordered" evidence="2">
    <location>
        <begin position="376"/>
        <end position="395"/>
    </location>
</feature>
<dbReference type="STRING" id="3983.A0A2C9VU19"/>
<dbReference type="SUPFAM" id="SSF48350">
    <property type="entry name" value="GTPase activation domain, GAP"/>
    <property type="match status" value="1"/>
</dbReference>
<dbReference type="GO" id="GO:0007165">
    <property type="term" value="P:signal transduction"/>
    <property type="evidence" value="ECO:0007669"/>
    <property type="project" value="InterPro"/>
</dbReference>
<dbReference type="InterPro" id="IPR000095">
    <property type="entry name" value="CRIB_dom"/>
</dbReference>
<keyword evidence="1" id="KW-0343">GTPase activation</keyword>
<dbReference type="InterPro" id="IPR000198">
    <property type="entry name" value="RhoGAP_dom"/>
</dbReference>
<evidence type="ECO:0000259" key="4">
    <source>
        <dbReference type="PROSITE" id="PS50238"/>
    </source>
</evidence>
<evidence type="ECO:0000256" key="2">
    <source>
        <dbReference type="SAM" id="MobiDB-lite"/>
    </source>
</evidence>
<dbReference type="Pfam" id="PF00786">
    <property type="entry name" value="PBD"/>
    <property type="match status" value="1"/>
</dbReference>
<dbReference type="Gene3D" id="3.90.810.10">
    <property type="entry name" value="CRIB domain"/>
    <property type="match status" value="1"/>
</dbReference>